<keyword evidence="2" id="KW-0560">Oxidoreductase</keyword>
<dbReference type="PANTHER" id="PTHR11606:SF13">
    <property type="entry name" value="GLUTAMATE DEHYDROGENASE 1, MITOCHONDRIAL"/>
    <property type="match status" value="1"/>
</dbReference>
<dbReference type="InterPro" id="IPR006097">
    <property type="entry name" value="Glu/Leu/Phe/Val/Trp_DH_dimer"/>
</dbReference>
<dbReference type="Proteomes" id="UP000770661">
    <property type="component" value="Unassembled WGS sequence"/>
</dbReference>
<evidence type="ECO:0000256" key="1">
    <source>
        <dbReference type="ARBA" id="ARBA00006382"/>
    </source>
</evidence>
<evidence type="ECO:0000313" key="6">
    <source>
        <dbReference type="Proteomes" id="UP000770661"/>
    </source>
</evidence>
<evidence type="ECO:0000259" key="4">
    <source>
        <dbReference type="Pfam" id="PF02812"/>
    </source>
</evidence>
<protein>
    <submittedName>
        <fullName evidence="5">Glutamate dehydrogenase, mitochondrial</fullName>
    </submittedName>
</protein>
<feature type="region of interest" description="Disordered" evidence="3">
    <location>
        <begin position="123"/>
        <end position="146"/>
    </location>
</feature>
<dbReference type="SUPFAM" id="SSF53223">
    <property type="entry name" value="Aminoacid dehydrogenase-like, N-terminal domain"/>
    <property type="match status" value="1"/>
</dbReference>
<reference evidence="5" key="1">
    <citation type="submission" date="2020-07" db="EMBL/GenBank/DDBJ databases">
        <title>The High-quality genome of the commercially important snow crab, Chionoecetes opilio.</title>
        <authorList>
            <person name="Jeong J.-H."/>
            <person name="Ryu S."/>
        </authorList>
    </citation>
    <scope>NUCLEOTIDE SEQUENCE</scope>
    <source>
        <strain evidence="5">MADBK_172401_WGS</strain>
        <tissue evidence="5">Digestive gland</tissue>
    </source>
</reference>
<dbReference type="GO" id="GO:0004352">
    <property type="term" value="F:glutamate dehydrogenase (NAD+) activity"/>
    <property type="evidence" value="ECO:0007669"/>
    <property type="project" value="TreeGrafter"/>
</dbReference>
<dbReference type="PROSITE" id="PS00074">
    <property type="entry name" value="GLFV_DEHYDROGENASE"/>
    <property type="match status" value="1"/>
</dbReference>
<keyword evidence="6" id="KW-1185">Reference proteome</keyword>
<sequence length="146" mass="15516">MDVCADEVKALAALMTFKCSCVDVPFGGAKAGLQIDPRNYSINELEKITRRFTLELAKKGFIGRVPDASTGPGVDVPAPDMGTGEREMSWIADTYANTIGHDDINAHACVTGKPVNQGGIHGRTSATGRGVFHGLETSSTRPPTWP</sequence>
<dbReference type="Pfam" id="PF02812">
    <property type="entry name" value="ELFV_dehydrog_N"/>
    <property type="match status" value="1"/>
</dbReference>
<name>A0A8J4Y1Z4_CHIOP</name>
<accession>A0A8J4Y1Z4</accession>
<dbReference type="InterPro" id="IPR033524">
    <property type="entry name" value="Glu/Leu/Phe/Val_DH_AS"/>
</dbReference>
<dbReference type="OrthoDB" id="6718861at2759"/>
<evidence type="ECO:0000256" key="3">
    <source>
        <dbReference type="SAM" id="MobiDB-lite"/>
    </source>
</evidence>
<feature type="domain" description="Glutamate/phenylalanine/leucine/valine/L-tryptophan dehydrogenase dimerisation" evidence="4">
    <location>
        <begin position="2"/>
        <end position="96"/>
    </location>
</feature>
<dbReference type="AlphaFoldDB" id="A0A8J4Y1Z4"/>
<dbReference type="GO" id="GO:0005739">
    <property type="term" value="C:mitochondrion"/>
    <property type="evidence" value="ECO:0007669"/>
    <property type="project" value="TreeGrafter"/>
</dbReference>
<gene>
    <name evidence="5" type="primary">Gdh_0</name>
    <name evidence="5" type="ORF">GWK47_007431</name>
</gene>
<organism evidence="5 6">
    <name type="scientific">Chionoecetes opilio</name>
    <name type="common">Atlantic snow crab</name>
    <name type="synonym">Cancer opilio</name>
    <dbReference type="NCBI Taxonomy" id="41210"/>
    <lineage>
        <taxon>Eukaryota</taxon>
        <taxon>Metazoa</taxon>
        <taxon>Ecdysozoa</taxon>
        <taxon>Arthropoda</taxon>
        <taxon>Crustacea</taxon>
        <taxon>Multicrustacea</taxon>
        <taxon>Malacostraca</taxon>
        <taxon>Eumalacostraca</taxon>
        <taxon>Eucarida</taxon>
        <taxon>Decapoda</taxon>
        <taxon>Pleocyemata</taxon>
        <taxon>Brachyura</taxon>
        <taxon>Eubrachyura</taxon>
        <taxon>Majoidea</taxon>
        <taxon>Majidae</taxon>
        <taxon>Chionoecetes</taxon>
    </lineage>
</organism>
<evidence type="ECO:0000256" key="2">
    <source>
        <dbReference type="ARBA" id="ARBA00023002"/>
    </source>
</evidence>
<dbReference type="EMBL" id="JACEEZ010015314">
    <property type="protein sequence ID" value="KAG0718918.1"/>
    <property type="molecule type" value="Genomic_DNA"/>
</dbReference>
<dbReference type="InterPro" id="IPR046346">
    <property type="entry name" value="Aminoacid_DH-like_N_sf"/>
</dbReference>
<dbReference type="GO" id="GO:0006538">
    <property type="term" value="P:L-glutamate catabolic process"/>
    <property type="evidence" value="ECO:0007669"/>
    <property type="project" value="TreeGrafter"/>
</dbReference>
<proteinExistence type="inferred from homology"/>
<comment type="similarity">
    <text evidence="1">Belongs to the Glu/Leu/Phe/Val dehydrogenases family.</text>
</comment>
<comment type="caution">
    <text evidence="5">The sequence shown here is derived from an EMBL/GenBank/DDBJ whole genome shotgun (WGS) entry which is preliminary data.</text>
</comment>
<dbReference type="PANTHER" id="PTHR11606">
    <property type="entry name" value="GLUTAMATE DEHYDROGENASE"/>
    <property type="match status" value="1"/>
</dbReference>
<feature type="compositionally biased region" description="Polar residues" evidence="3">
    <location>
        <begin position="136"/>
        <end position="146"/>
    </location>
</feature>
<dbReference type="Gene3D" id="3.40.50.10860">
    <property type="entry name" value="Leucine Dehydrogenase, chain A, domain 1"/>
    <property type="match status" value="1"/>
</dbReference>
<evidence type="ECO:0000313" key="5">
    <source>
        <dbReference type="EMBL" id="KAG0718918.1"/>
    </source>
</evidence>